<dbReference type="EMBL" id="RJKE01000001">
    <property type="protein sequence ID" value="ROO84869.1"/>
    <property type="molecule type" value="Genomic_DNA"/>
</dbReference>
<reference evidence="1 2" key="1">
    <citation type="submission" date="2018-11" db="EMBL/GenBank/DDBJ databases">
        <title>Sequencing the genomes of 1000 actinobacteria strains.</title>
        <authorList>
            <person name="Klenk H.-P."/>
        </authorList>
    </citation>
    <scope>NUCLEOTIDE SEQUENCE [LARGE SCALE GENOMIC DNA]</scope>
    <source>
        <strain evidence="1 2">DSM 44254</strain>
    </source>
</reference>
<name>A0A3N1CU88_9ACTN</name>
<organism evidence="1 2">
    <name type="scientific">Actinocorallia herbida</name>
    <dbReference type="NCBI Taxonomy" id="58109"/>
    <lineage>
        <taxon>Bacteria</taxon>
        <taxon>Bacillati</taxon>
        <taxon>Actinomycetota</taxon>
        <taxon>Actinomycetes</taxon>
        <taxon>Streptosporangiales</taxon>
        <taxon>Thermomonosporaceae</taxon>
        <taxon>Actinocorallia</taxon>
    </lineage>
</organism>
<gene>
    <name evidence="1" type="ORF">EDD29_2398</name>
</gene>
<sequence length="101" mass="10495">MRPPVQEECSSVGHCLRQVCAFIEVQGTDGFHACDPDASHWESVEVKAAGKCASYLGVILDPAATQQAVGARYEFKNAAADAALPAPDGPIGRSGAGRRGP</sequence>
<comment type="caution">
    <text evidence="1">The sequence shown here is derived from an EMBL/GenBank/DDBJ whole genome shotgun (WGS) entry which is preliminary data.</text>
</comment>
<dbReference type="RefSeq" id="WP_123664433.1">
    <property type="nucleotide sequence ID" value="NZ_RJKE01000001.1"/>
</dbReference>
<proteinExistence type="predicted"/>
<keyword evidence="2" id="KW-1185">Reference proteome</keyword>
<evidence type="ECO:0000313" key="1">
    <source>
        <dbReference type="EMBL" id="ROO84869.1"/>
    </source>
</evidence>
<protein>
    <submittedName>
        <fullName evidence="1">Uncharacterized protein</fullName>
    </submittedName>
</protein>
<accession>A0A3N1CU88</accession>
<dbReference type="Proteomes" id="UP000272400">
    <property type="component" value="Unassembled WGS sequence"/>
</dbReference>
<dbReference type="AlphaFoldDB" id="A0A3N1CU88"/>
<evidence type="ECO:0000313" key="2">
    <source>
        <dbReference type="Proteomes" id="UP000272400"/>
    </source>
</evidence>